<evidence type="ECO:0000313" key="7">
    <source>
        <dbReference type="Proteomes" id="UP000321570"/>
    </source>
</evidence>
<feature type="domain" description="PDZ" evidence="5">
    <location>
        <begin position="1239"/>
        <end position="1322"/>
    </location>
</feature>
<proteinExistence type="predicted"/>
<feature type="domain" description="PDZ" evidence="5">
    <location>
        <begin position="389"/>
        <end position="453"/>
    </location>
</feature>
<evidence type="ECO:0000259" key="5">
    <source>
        <dbReference type="PROSITE" id="PS50106"/>
    </source>
</evidence>
<feature type="compositionally biased region" description="Low complexity" evidence="4">
    <location>
        <begin position="863"/>
        <end position="878"/>
    </location>
</feature>
<dbReference type="InterPro" id="IPR043545">
    <property type="entry name" value="GRIP1/2"/>
</dbReference>
<keyword evidence="7" id="KW-1185">Reference proteome</keyword>
<dbReference type="InterPro" id="IPR041489">
    <property type="entry name" value="PDZ_6"/>
</dbReference>
<sequence>MSFGKTSATINAGNNQLSTFKCKSENILGVCVHLEQNLSNNLFSTDSEIAESSSVTMYGSVEVTLYKQKHTNLGLTISGGADRGYPPRITTIKPGSIADKSDCLLVNDVIKSINGSSTANLTHEQIAKITKCADTTICLGLEYILTDSVKSTITKHAFIHLEPVNESLGITVRGGPSSLGNGVFPLTICRIRPRSCADKNGCLKQGDRILAIDGVQTRGLTCEESMKLLGCHKSGISLFIEYDVADIGAEGRQGSGPFEIEIEKLPTERLGASLVTFGENLQGTKRLLISHIRDGSIADRCGALQVGDLIETINGRSAGDLSLQEAIDLLSDTSSRSIKLRILPCPEIAGAASTSINPAMVYGAGLCRTEEVEVVLEASLAWAQQQTGNIESRRHGANPFGFSLQPASPQTRNDEPLTNFPLIASVIPGGPAFQSGVIQAGDSLLAIQGDSPLGKTIDKLTARYLLNPALETSSSSTSRHLALVTQYTVAENVIPSSGVFDVRIIRRSSSLGINLQASRKSRPGEPLLISKVIPGSVASRCGSIHPGDILLAVNGVSLEACSITDAARLLQTSEEIVTLRIQKPDEDAATPISDEGLPSCCQSDLEIVRDDDNDFSLGVGGPFDMNDTLDDEFLSQSADESISHLPAPPPRPPRRYQGQKIKRTQQHRHGGGTARNHQQQLESEIGSDARRGNPSDSFSSDRFSENMCSDTLFEVHKVRLTRSHPSCPWGVVISGTDDVVDAPVYIDSLTPGKPAAISGLLQRGDRILAVNGLDGAAPKLAGGAGLTLSLVTARLQQPFESVTLYIAREKSRSDFPLPSNTTSTSALPQGNSSGIVKQYSWGTSGSPATEFNQSFDEERVRQPPRTTPSTSSAVASTTRLKKQNSISKGLPYPRHHISAKGFPNNTDNYEADFTATSYLNIGRPTELSRQTVDAYLSKDEESISHHQHRHHRHKSHNRRRKTSGSSRPYYRHGKQEEQDKNLQKESEIQRASSTLNLDDIACPGCREAVVNEVLNQQRILNEQRSDRNNATRRRGHLRTRGRSLEMVNTQSVSTNTRGFPSSSHRSHTHQHHHQPPPMPMPLEIRIHGNRRRSYQNLSRSDSRLNRERLDAGNDDEGSVSSSVTGTGRGAPLCDISSSQSSYTSCSGSGSFSKPESSRSSSLSSADLLEAARTSVPTHRTFAVTPLSSNGKQRSHRSTETLPRGTGNPLGSQCTTPTTHKQRLHRSASRECRTPSWRGWIRLVKPDPGDSFGIGLSKGLSSRGIYVSAIRPGSVADTSGLLQIYDRILKVNELSTKGRTCREVVAMIRRSSPVLDLFIHRRR</sequence>
<comment type="subcellular location">
    <subcellularLocation>
        <location evidence="1">Cytoplasm</location>
    </subcellularLocation>
</comment>
<feature type="domain" description="PDZ" evidence="5">
    <location>
        <begin position="717"/>
        <end position="810"/>
    </location>
</feature>
<dbReference type="CDD" id="cd00136">
    <property type="entry name" value="PDZ_canonical"/>
    <property type="match status" value="1"/>
</dbReference>
<feature type="region of interest" description="Disordered" evidence="4">
    <location>
        <begin position="1021"/>
        <end position="1219"/>
    </location>
</feature>
<name>A0A564YLT7_HYMDI</name>
<feature type="compositionally biased region" description="Basic residues" evidence="4">
    <location>
        <begin position="1030"/>
        <end position="1041"/>
    </location>
</feature>
<feature type="region of interest" description="Disordered" evidence="4">
    <location>
        <begin position="847"/>
        <end position="906"/>
    </location>
</feature>
<feature type="compositionally biased region" description="Basic and acidic residues" evidence="4">
    <location>
        <begin position="973"/>
        <end position="987"/>
    </location>
</feature>
<feature type="domain" description="PDZ" evidence="5">
    <location>
        <begin position="259"/>
        <end position="335"/>
    </location>
</feature>
<feature type="domain" description="PDZ" evidence="5">
    <location>
        <begin position="62"/>
        <end position="145"/>
    </location>
</feature>
<evidence type="ECO:0000313" key="6">
    <source>
        <dbReference type="EMBL" id="VUZ48140.1"/>
    </source>
</evidence>
<feature type="compositionally biased region" description="Low complexity" evidence="4">
    <location>
        <begin position="1134"/>
        <end position="1165"/>
    </location>
</feature>
<feature type="region of interest" description="Disordered" evidence="4">
    <location>
        <begin position="940"/>
        <end position="987"/>
    </location>
</feature>
<dbReference type="PANTHER" id="PTHR46227:SF2">
    <property type="entry name" value="FI03335P"/>
    <property type="match status" value="1"/>
</dbReference>
<reference evidence="6 7" key="1">
    <citation type="submission" date="2019-07" db="EMBL/GenBank/DDBJ databases">
        <authorList>
            <person name="Jastrzebski P J."/>
            <person name="Paukszto L."/>
            <person name="Jastrzebski P J."/>
        </authorList>
    </citation>
    <scope>NUCLEOTIDE SEQUENCE [LARGE SCALE GENOMIC DNA]</scope>
    <source>
        <strain evidence="6 7">WMS-il1</strain>
    </source>
</reference>
<feature type="compositionally biased region" description="Polar residues" evidence="4">
    <location>
        <begin position="1046"/>
        <end position="1059"/>
    </location>
</feature>
<feature type="compositionally biased region" description="Basic residues" evidence="4">
    <location>
        <begin position="660"/>
        <end position="670"/>
    </location>
</feature>
<organism evidence="6 7">
    <name type="scientific">Hymenolepis diminuta</name>
    <name type="common">Rat tapeworm</name>
    <dbReference type="NCBI Taxonomy" id="6216"/>
    <lineage>
        <taxon>Eukaryota</taxon>
        <taxon>Metazoa</taxon>
        <taxon>Spiralia</taxon>
        <taxon>Lophotrochozoa</taxon>
        <taxon>Platyhelminthes</taxon>
        <taxon>Cestoda</taxon>
        <taxon>Eucestoda</taxon>
        <taxon>Cyclophyllidea</taxon>
        <taxon>Hymenolepididae</taxon>
        <taxon>Hymenolepis</taxon>
    </lineage>
</organism>
<feature type="compositionally biased region" description="Basic residues" evidence="4">
    <location>
        <begin position="1064"/>
        <end position="1074"/>
    </location>
</feature>
<dbReference type="EMBL" id="CABIJS010000277">
    <property type="protein sequence ID" value="VUZ48140.1"/>
    <property type="molecule type" value="Genomic_DNA"/>
</dbReference>
<dbReference type="InterPro" id="IPR036034">
    <property type="entry name" value="PDZ_sf"/>
</dbReference>
<dbReference type="InterPro" id="IPR001478">
    <property type="entry name" value="PDZ"/>
</dbReference>
<feature type="region of interest" description="Disordered" evidence="4">
    <location>
        <begin position="641"/>
        <end position="703"/>
    </location>
</feature>
<dbReference type="Gene3D" id="2.30.42.10">
    <property type="match status" value="7"/>
</dbReference>
<evidence type="ECO:0000256" key="3">
    <source>
        <dbReference type="ARBA" id="ARBA00022737"/>
    </source>
</evidence>
<dbReference type="SUPFAM" id="SSF50156">
    <property type="entry name" value="PDZ domain-like"/>
    <property type="match status" value="7"/>
</dbReference>
<feature type="compositionally biased region" description="Polar residues" evidence="4">
    <location>
        <begin position="1208"/>
        <end position="1218"/>
    </location>
</feature>
<dbReference type="SMART" id="SM00228">
    <property type="entry name" value="PDZ"/>
    <property type="match status" value="7"/>
</dbReference>
<feature type="domain" description="PDZ" evidence="5">
    <location>
        <begin position="158"/>
        <end position="244"/>
    </location>
</feature>
<dbReference type="Pfam" id="PF00595">
    <property type="entry name" value="PDZ"/>
    <property type="match status" value="6"/>
</dbReference>
<keyword evidence="3" id="KW-0677">Repeat</keyword>
<gene>
    <name evidence="6" type="ORF">WMSIL1_LOCUS7653</name>
</gene>
<protein>
    <recommendedName>
        <fullName evidence="5">PDZ domain-containing protein</fullName>
    </recommendedName>
</protein>
<keyword evidence="2" id="KW-0963">Cytoplasm</keyword>
<evidence type="ECO:0000256" key="2">
    <source>
        <dbReference type="ARBA" id="ARBA00022490"/>
    </source>
</evidence>
<feature type="compositionally biased region" description="Polar residues" evidence="4">
    <location>
        <begin position="694"/>
        <end position="703"/>
    </location>
</feature>
<feature type="domain" description="PDZ" evidence="5">
    <location>
        <begin position="501"/>
        <end position="585"/>
    </location>
</feature>
<dbReference type="GO" id="GO:0005737">
    <property type="term" value="C:cytoplasm"/>
    <property type="evidence" value="ECO:0007669"/>
    <property type="project" value="UniProtKB-SubCell"/>
</dbReference>
<feature type="compositionally biased region" description="Basic residues" evidence="4">
    <location>
        <begin position="945"/>
        <end position="962"/>
    </location>
</feature>
<dbReference type="Proteomes" id="UP000321570">
    <property type="component" value="Unassembled WGS sequence"/>
</dbReference>
<feature type="compositionally biased region" description="Basic and acidic residues" evidence="4">
    <location>
        <begin position="1100"/>
        <end position="1111"/>
    </location>
</feature>
<evidence type="ECO:0000256" key="4">
    <source>
        <dbReference type="SAM" id="MobiDB-lite"/>
    </source>
</evidence>
<dbReference type="GO" id="GO:0098887">
    <property type="term" value="P:neurotransmitter receptor transport, endosome to postsynaptic membrane"/>
    <property type="evidence" value="ECO:0007669"/>
    <property type="project" value="TreeGrafter"/>
</dbReference>
<accession>A0A564YLT7</accession>
<dbReference type="Pfam" id="PF17820">
    <property type="entry name" value="PDZ_6"/>
    <property type="match status" value="1"/>
</dbReference>
<evidence type="ECO:0000256" key="1">
    <source>
        <dbReference type="ARBA" id="ARBA00004496"/>
    </source>
</evidence>
<dbReference type="PANTHER" id="PTHR46227">
    <property type="entry name" value="GLUTAMATE RECEPTOR-INTERACTING PROTEIN GRIP"/>
    <property type="match status" value="1"/>
</dbReference>
<dbReference type="PROSITE" id="PS50106">
    <property type="entry name" value="PDZ"/>
    <property type="match status" value="7"/>
</dbReference>